<sequence length="265" mass="29259">MKGRGLQAGSLLLGGLLIGLMMMGTTSYAMVPWVERPLTLRSGTSTCNVGLGTVHKPRQDQEWGLNLQGAIGLTSQFEMGLRTGIRLGQNLRLLKADQFGRLFDSETYGTRQDAISNLELGLRYAMVQNKTVEMGIEWRTILPIEENSYLGGVFALPIFIHLGHWGRVDSGMYVPMVSPAPQLFDTLSFPVRVWFQINREVWFGPLGAFRIDPKAGDFTLLTGLGLGYSLGEAVDLKGQLLFPHIYKPKGAEEFGLAVGVQLRLE</sequence>
<dbReference type="Proteomes" id="UP000185544">
    <property type="component" value="Chromosome"/>
</dbReference>
<proteinExistence type="predicted"/>
<dbReference type="KEGG" id="pabo:BCY86_00410"/>
<protein>
    <submittedName>
        <fullName evidence="1">Uncharacterized protein</fullName>
    </submittedName>
</protein>
<gene>
    <name evidence="1" type="ORF">BCY86_00410</name>
</gene>
<dbReference type="AlphaFoldDB" id="A0A1L6MV29"/>
<evidence type="ECO:0000313" key="2">
    <source>
        <dbReference type="Proteomes" id="UP000185544"/>
    </source>
</evidence>
<dbReference type="EMBL" id="CP016908">
    <property type="protein sequence ID" value="APR99305.1"/>
    <property type="molecule type" value="Genomic_DNA"/>
</dbReference>
<evidence type="ECO:0000313" key="1">
    <source>
        <dbReference type="EMBL" id="APR99305.1"/>
    </source>
</evidence>
<dbReference type="RefSeq" id="WP_075275937.1">
    <property type="nucleotide sequence ID" value="NZ_CP016908.1"/>
</dbReference>
<dbReference type="STRING" id="1882918.BCY86_00410"/>
<reference evidence="1 2" key="1">
    <citation type="submission" date="2016-08" db="EMBL/GenBank/DDBJ databases">
        <title>Identification and validation of antigenic proteins from Pajaroellobacter abortibovis using de-novo genome sequence assembly and reverse vaccinology.</title>
        <authorList>
            <person name="Welly B.T."/>
            <person name="Miller M.R."/>
            <person name="Stott J.L."/>
            <person name="Blanchard M.T."/>
            <person name="Islas-Trejo A.D."/>
            <person name="O'Rourke S.M."/>
            <person name="Young A.E."/>
            <person name="Medrano J.F."/>
            <person name="Van Eenennaam A.L."/>
        </authorList>
    </citation>
    <scope>NUCLEOTIDE SEQUENCE [LARGE SCALE GENOMIC DNA]</scope>
    <source>
        <strain evidence="1 2">BTF92-0548A/99-0131</strain>
    </source>
</reference>
<organism evidence="1 2">
    <name type="scientific">Pajaroellobacter abortibovis</name>
    <dbReference type="NCBI Taxonomy" id="1882918"/>
    <lineage>
        <taxon>Bacteria</taxon>
        <taxon>Pseudomonadati</taxon>
        <taxon>Myxococcota</taxon>
        <taxon>Polyangia</taxon>
        <taxon>Polyangiales</taxon>
        <taxon>Polyangiaceae</taxon>
    </lineage>
</organism>
<dbReference type="OrthoDB" id="7631035at2"/>
<accession>A0A1L6MV29</accession>
<name>A0A1L6MV29_9BACT</name>
<keyword evidence="2" id="KW-1185">Reference proteome</keyword>